<gene>
    <name evidence="1" type="ORF">LTR09_012808</name>
</gene>
<evidence type="ECO:0000313" key="1">
    <source>
        <dbReference type="EMBL" id="KAK3045632.1"/>
    </source>
</evidence>
<dbReference type="AlphaFoldDB" id="A0AAJ0D9F3"/>
<name>A0AAJ0D9F3_9PEZI</name>
<dbReference type="Proteomes" id="UP001271007">
    <property type="component" value="Unassembled WGS sequence"/>
</dbReference>
<comment type="caution">
    <text evidence="1">The sequence shown here is derived from an EMBL/GenBank/DDBJ whole genome shotgun (WGS) entry which is preliminary data.</text>
</comment>
<evidence type="ECO:0000313" key="2">
    <source>
        <dbReference type="Proteomes" id="UP001271007"/>
    </source>
</evidence>
<organism evidence="1 2">
    <name type="scientific">Extremus antarcticus</name>
    <dbReference type="NCBI Taxonomy" id="702011"/>
    <lineage>
        <taxon>Eukaryota</taxon>
        <taxon>Fungi</taxon>
        <taxon>Dikarya</taxon>
        <taxon>Ascomycota</taxon>
        <taxon>Pezizomycotina</taxon>
        <taxon>Dothideomycetes</taxon>
        <taxon>Dothideomycetidae</taxon>
        <taxon>Mycosphaerellales</taxon>
        <taxon>Extremaceae</taxon>
        <taxon>Extremus</taxon>
    </lineage>
</organism>
<accession>A0AAJ0D9F3</accession>
<reference evidence="1" key="1">
    <citation type="submission" date="2023-04" db="EMBL/GenBank/DDBJ databases">
        <title>Black Yeasts Isolated from many extreme environments.</title>
        <authorList>
            <person name="Coleine C."/>
            <person name="Stajich J.E."/>
            <person name="Selbmann L."/>
        </authorList>
    </citation>
    <scope>NUCLEOTIDE SEQUENCE</scope>
    <source>
        <strain evidence="1">CCFEE 5312</strain>
    </source>
</reference>
<dbReference type="EMBL" id="JAWDJX010000181">
    <property type="protein sequence ID" value="KAK3045632.1"/>
    <property type="molecule type" value="Genomic_DNA"/>
</dbReference>
<protein>
    <submittedName>
        <fullName evidence="1">Uncharacterized protein</fullName>
    </submittedName>
</protein>
<proteinExistence type="predicted"/>
<sequence>MDEPRATTTAALEKITTSLPPTKSGDISTFHDYLEQRLPRSEDVSRTTSQFYSTAFDGCLDELLRSKGIAVSYDKQDRELTYEKSSAY</sequence>
<keyword evidence="2" id="KW-1185">Reference proteome</keyword>